<evidence type="ECO:0000313" key="2">
    <source>
        <dbReference type="EMBL" id="ADW67306.1"/>
    </source>
</evidence>
<dbReference type="Gene3D" id="3.20.20.370">
    <property type="entry name" value="Glycoside hydrolase/deacetylase"/>
    <property type="match status" value="1"/>
</dbReference>
<dbReference type="PROSITE" id="PS51677">
    <property type="entry name" value="NODB"/>
    <property type="match status" value="1"/>
</dbReference>
<dbReference type="CDD" id="cd10917">
    <property type="entry name" value="CE4_NodB_like_6s_7s"/>
    <property type="match status" value="1"/>
</dbReference>
<evidence type="ECO:0000259" key="1">
    <source>
        <dbReference type="PROSITE" id="PS51677"/>
    </source>
</evidence>
<dbReference type="HOGENOM" id="CLU_021264_0_0_0"/>
<dbReference type="InterPro" id="IPR011330">
    <property type="entry name" value="Glyco_hydro/deAcase_b/a-brl"/>
</dbReference>
<dbReference type="PANTHER" id="PTHR10587">
    <property type="entry name" value="GLYCOSYL TRANSFERASE-RELATED"/>
    <property type="match status" value="1"/>
</dbReference>
<keyword evidence="3" id="KW-1185">Reference proteome</keyword>
<dbReference type="SUPFAM" id="SSF88713">
    <property type="entry name" value="Glycoside hydrolase/deacetylase"/>
    <property type="match status" value="1"/>
</dbReference>
<reference evidence="3" key="1">
    <citation type="submission" date="2011-01" db="EMBL/GenBank/DDBJ databases">
        <title>Complete sequence of chromosome of Acidobacterium sp. MP5ACTX9.</title>
        <authorList>
            <consortium name="US DOE Joint Genome Institute"/>
            <person name="Lucas S."/>
            <person name="Copeland A."/>
            <person name="Lapidus A."/>
            <person name="Cheng J.-F."/>
            <person name="Goodwin L."/>
            <person name="Pitluck S."/>
            <person name="Teshima H."/>
            <person name="Detter J.C."/>
            <person name="Han C."/>
            <person name="Tapia R."/>
            <person name="Land M."/>
            <person name="Hauser L."/>
            <person name="Kyrpides N."/>
            <person name="Ivanova N."/>
            <person name="Ovchinnikova G."/>
            <person name="Pagani I."/>
            <person name="Rawat S.R."/>
            <person name="Mannisto M."/>
            <person name="Haggblom M.M."/>
            <person name="Woyke T."/>
        </authorList>
    </citation>
    <scope>NUCLEOTIDE SEQUENCE [LARGE SCALE GENOMIC DNA]</scope>
    <source>
        <strain evidence="3">MP5ACTX9</strain>
    </source>
</reference>
<dbReference type="InterPro" id="IPR002509">
    <property type="entry name" value="NODB_dom"/>
</dbReference>
<dbReference type="Proteomes" id="UP000000343">
    <property type="component" value="Chromosome"/>
</dbReference>
<dbReference type="AlphaFoldDB" id="E8WW00"/>
<dbReference type="KEGG" id="acm:AciX9_0232"/>
<gene>
    <name evidence="2" type="ordered locus">AciX9_0232</name>
</gene>
<dbReference type="EMBL" id="CP002480">
    <property type="protein sequence ID" value="ADW67306.1"/>
    <property type="molecule type" value="Genomic_DNA"/>
</dbReference>
<dbReference type="PANTHER" id="PTHR10587:SF137">
    <property type="entry name" value="4-DEOXY-4-FORMAMIDO-L-ARABINOSE-PHOSPHOUNDECAPRENOL DEFORMYLASE ARND-RELATED"/>
    <property type="match status" value="1"/>
</dbReference>
<organism evidence="3">
    <name type="scientific">Granulicella tundricola (strain ATCC BAA-1859 / DSM 23138 / MP5ACTX9)</name>
    <dbReference type="NCBI Taxonomy" id="1198114"/>
    <lineage>
        <taxon>Bacteria</taxon>
        <taxon>Pseudomonadati</taxon>
        <taxon>Acidobacteriota</taxon>
        <taxon>Terriglobia</taxon>
        <taxon>Terriglobales</taxon>
        <taxon>Acidobacteriaceae</taxon>
        <taxon>Granulicella</taxon>
    </lineage>
</organism>
<name>E8WW00_GRATM</name>
<dbReference type="PaxDb" id="1198114-AciX9_0232"/>
<dbReference type="GO" id="GO:0016810">
    <property type="term" value="F:hydrolase activity, acting on carbon-nitrogen (but not peptide) bonds"/>
    <property type="evidence" value="ECO:0007669"/>
    <property type="project" value="InterPro"/>
</dbReference>
<proteinExistence type="predicted"/>
<dbReference type="STRING" id="1198114.AciX9_0232"/>
<dbReference type="InterPro" id="IPR050248">
    <property type="entry name" value="Polysacc_deacetylase_ArnD"/>
</dbReference>
<sequence length="241" mass="26316">MPSSDSLLQLSAAILSASGLAIGAAAYAMLYPQSQLCGPVLIAPPQPQQIALTFDDGPNPAATPQLLEALAAHNIRATFFLIGAHVLREPALTRAIAAAGHIIGNHTMNHPWLHLLPESRIRTEISDCNRALEDTLGRRVRLFRPPHGARRPAVLRIAREHNLDTVNWNIIVKDWLPTTPEVLLARMEKGILRNRTQGHASNIVLHDGGHAQPRLPTVEAVTQLLNRHQGATYTTPEAWLA</sequence>
<dbReference type="RefSeq" id="WP_013578634.1">
    <property type="nucleotide sequence ID" value="NC_015064.1"/>
</dbReference>
<dbReference type="Pfam" id="PF01522">
    <property type="entry name" value="Polysacc_deac_1"/>
    <property type="match status" value="1"/>
</dbReference>
<feature type="domain" description="NodB homology" evidence="1">
    <location>
        <begin position="48"/>
        <end position="234"/>
    </location>
</feature>
<accession>E8WW00</accession>
<protein>
    <submittedName>
        <fullName evidence="2">Polysaccharide deacetylase</fullName>
    </submittedName>
</protein>
<dbReference type="eggNOG" id="COG0726">
    <property type="taxonomic scope" value="Bacteria"/>
</dbReference>
<dbReference type="GO" id="GO:0005975">
    <property type="term" value="P:carbohydrate metabolic process"/>
    <property type="evidence" value="ECO:0007669"/>
    <property type="project" value="InterPro"/>
</dbReference>
<dbReference type="OrthoDB" id="9812065at2"/>
<evidence type="ECO:0000313" key="3">
    <source>
        <dbReference type="Proteomes" id="UP000000343"/>
    </source>
</evidence>